<organism evidence="2 3">
    <name type="scientific">Cerrena zonata</name>
    <dbReference type="NCBI Taxonomy" id="2478898"/>
    <lineage>
        <taxon>Eukaryota</taxon>
        <taxon>Fungi</taxon>
        <taxon>Dikarya</taxon>
        <taxon>Basidiomycota</taxon>
        <taxon>Agaricomycotina</taxon>
        <taxon>Agaricomycetes</taxon>
        <taxon>Polyporales</taxon>
        <taxon>Cerrenaceae</taxon>
        <taxon>Cerrena</taxon>
    </lineage>
</organism>
<gene>
    <name evidence="2" type="ORF">QCA50_016605</name>
</gene>
<name>A0AAW0FUG8_9APHY</name>
<keyword evidence="1" id="KW-0812">Transmembrane</keyword>
<reference evidence="2 3" key="1">
    <citation type="submission" date="2022-09" db="EMBL/GenBank/DDBJ databases">
        <authorList>
            <person name="Palmer J.M."/>
        </authorList>
    </citation>
    <scope>NUCLEOTIDE SEQUENCE [LARGE SCALE GENOMIC DNA]</scope>
    <source>
        <strain evidence="2 3">DSM 7382</strain>
    </source>
</reference>
<keyword evidence="1" id="KW-1133">Transmembrane helix</keyword>
<evidence type="ECO:0000256" key="1">
    <source>
        <dbReference type="SAM" id="Phobius"/>
    </source>
</evidence>
<accession>A0AAW0FUG8</accession>
<comment type="caution">
    <text evidence="2">The sequence shown here is derived from an EMBL/GenBank/DDBJ whole genome shotgun (WGS) entry which is preliminary data.</text>
</comment>
<feature type="transmembrane region" description="Helical" evidence="1">
    <location>
        <begin position="90"/>
        <end position="112"/>
    </location>
</feature>
<dbReference type="AlphaFoldDB" id="A0AAW0FUG8"/>
<protein>
    <submittedName>
        <fullName evidence="2">Uncharacterized protein</fullName>
    </submittedName>
</protein>
<keyword evidence="3" id="KW-1185">Reference proteome</keyword>
<dbReference type="InterPro" id="IPR035918">
    <property type="entry name" value="CytB_endotoxin-like_sf"/>
</dbReference>
<evidence type="ECO:0000313" key="3">
    <source>
        <dbReference type="Proteomes" id="UP001385951"/>
    </source>
</evidence>
<sequence length="258" mass="28330">MMSETQTTLDDIPLGIILGKGLGSIENLTPASADVYSFQLIPITSSTGQLTALTQSSISQVSLLSDSSFVNLPPWLVPTAIQVMKFSGRFVTISGAYSTFSWIGFTISMWLYKSPYLNLDNTFSNAVTQSSCQVWQMAYKVADLLYQALPTGSVDVSALAATIEATFCNLKTVKSSGFLSFNKSTHESNSSWEYRIQSALPPRSDDPNLFWSVISTVTLEADIKEESSWWGLEHHTTKRFSAYVTSARLAVRKGFIAP</sequence>
<dbReference type="Gene3D" id="3.40.198.10">
    <property type="entry name" value="Delta-endotoxin CytB-like"/>
    <property type="match status" value="1"/>
</dbReference>
<keyword evidence="1" id="KW-0472">Membrane</keyword>
<dbReference type="Proteomes" id="UP001385951">
    <property type="component" value="Unassembled WGS sequence"/>
</dbReference>
<dbReference type="EMBL" id="JASBNA010000050">
    <property type="protein sequence ID" value="KAK7680365.1"/>
    <property type="molecule type" value="Genomic_DNA"/>
</dbReference>
<proteinExistence type="predicted"/>
<dbReference type="SUPFAM" id="SSF55676">
    <property type="entry name" value="CytB endotoxin-like"/>
    <property type="match status" value="1"/>
</dbReference>
<evidence type="ECO:0000313" key="2">
    <source>
        <dbReference type="EMBL" id="KAK7680365.1"/>
    </source>
</evidence>